<reference evidence="1" key="1">
    <citation type="submission" date="2020-06" db="EMBL/GenBank/DDBJ databases">
        <title>Unique genomic features of the anaerobic methanotrophic archaea.</title>
        <authorList>
            <person name="Chadwick G.L."/>
            <person name="Skennerton C.T."/>
            <person name="Laso-Perez R."/>
            <person name="Leu A.O."/>
            <person name="Speth D.R."/>
            <person name="Yu H."/>
            <person name="Morgan-Lang C."/>
            <person name="Hatzenpichler R."/>
            <person name="Goudeau D."/>
            <person name="Malmstrom R."/>
            <person name="Brazelton W.J."/>
            <person name="Woyke T."/>
            <person name="Hallam S.J."/>
            <person name="Tyson G.W."/>
            <person name="Wegener G."/>
            <person name="Boetius A."/>
            <person name="Orphan V."/>
        </authorList>
    </citation>
    <scope>NUCLEOTIDE SEQUENCE</scope>
</reference>
<protein>
    <submittedName>
        <fullName evidence="1">Uncharacterized protein</fullName>
    </submittedName>
</protein>
<dbReference type="AlphaFoldDB" id="A0A7G9YIA0"/>
<accession>A0A7G9YIA0</accession>
<dbReference type="EMBL" id="MT631272">
    <property type="protein sequence ID" value="QNO47734.1"/>
    <property type="molecule type" value="Genomic_DNA"/>
</dbReference>
<name>A0A7G9YIA0_9EURY</name>
<sequence length="78" mass="8949">MQLLSQSRKKNNKTYTYYSIAESYREGKESKKKIICYLGSLTPLKAQQIRNALKITQTPDTFVATFDDLLFARPLALS</sequence>
<evidence type="ECO:0000313" key="1">
    <source>
        <dbReference type="EMBL" id="QNO47734.1"/>
    </source>
</evidence>
<proteinExistence type="predicted"/>
<organism evidence="1">
    <name type="scientific">Candidatus Methanogaster sp. ANME-2c ERB4</name>
    <dbReference type="NCBI Taxonomy" id="2759911"/>
    <lineage>
        <taxon>Archaea</taxon>
        <taxon>Methanobacteriati</taxon>
        <taxon>Methanobacteriota</taxon>
        <taxon>Stenosarchaea group</taxon>
        <taxon>Methanomicrobia</taxon>
        <taxon>Methanosarcinales</taxon>
        <taxon>ANME-2 cluster</taxon>
        <taxon>Candidatus Methanogasteraceae</taxon>
        <taxon>Candidatus Methanogaster</taxon>
    </lineage>
</organism>
<gene>
    <name evidence="1" type="ORF">LDJELIEA_00032</name>
</gene>